<keyword evidence="1" id="KW-0472">Membrane</keyword>
<keyword evidence="1" id="KW-0812">Transmembrane</keyword>
<feature type="transmembrane region" description="Helical" evidence="1">
    <location>
        <begin position="37"/>
        <end position="57"/>
    </location>
</feature>
<name>A0ABQ7N767_BRACM</name>
<comment type="caution">
    <text evidence="2">The sequence shown here is derived from an EMBL/GenBank/DDBJ whole genome shotgun (WGS) entry which is preliminary data.</text>
</comment>
<gene>
    <name evidence="2" type="primary">A03g506620.1_BraROA</name>
    <name evidence="2" type="ORF">IGI04_012876</name>
</gene>
<sequence length="159" mass="18446">NCIDFVKALKIGKLKNKLVLEGRQITPENTKLARMDLLLVSIPKGLVLIELVIFLYIRHFCLLSHILPLKLRITFISCLTYPFITHSSFKGYFGLSYRFLVNCALIPIVRIVKSRVQLYLILLVRYCPLWALEAGQHGFIFGFLPKRPRTNRIGHLFIY</sequence>
<protein>
    <submittedName>
        <fullName evidence="2">Uncharacterized protein</fullName>
    </submittedName>
</protein>
<keyword evidence="1" id="KW-1133">Transmembrane helix</keyword>
<proteinExistence type="predicted"/>
<keyword evidence="3" id="KW-1185">Reference proteome</keyword>
<reference evidence="2 3" key="1">
    <citation type="submission" date="2021-03" db="EMBL/GenBank/DDBJ databases">
        <authorList>
            <person name="King G.J."/>
            <person name="Bancroft I."/>
            <person name="Baten A."/>
            <person name="Bloomfield J."/>
            <person name="Borpatragohain P."/>
            <person name="He Z."/>
            <person name="Irish N."/>
            <person name="Irwin J."/>
            <person name="Liu K."/>
            <person name="Mauleon R.P."/>
            <person name="Moore J."/>
            <person name="Morris R."/>
            <person name="Ostergaard L."/>
            <person name="Wang B."/>
            <person name="Wells R."/>
        </authorList>
    </citation>
    <scope>NUCLEOTIDE SEQUENCE [LARGE SCALE GENOMIC DNA]</scope>
    <source>
        <strain evidence="2">R-o-18</strain>
        <tissue evidence="2">Leaf</tissue>
    </source>
</reference>
<feature type="non-terminal residue" evidence="2">
    <location>
        <position position="1"/>
    </location>
</feature>
<dbReference type="EMBL" id="JADBGQ010000003">
    <property type="protein sequence ID" value="KAG5406757.1"/>
    <property type="molecule type" value="Genomic_DNA"/>
</dbReference>
<evidence type="ECO:0000313" key="3">
    <source>
        <dbReference type="Proteomes" id="UP000823674"/>
    </source>
</evidence>
<organism evidence="2 3">
    <name type="scientific">Brassica rapa subsp. trilocularis</name>
    <dbReference type="NCBI Taxonomy" id="1813537"/>
    <lineage>
        <taxon>Eukaryota</taxon>
        <taxon>Viridiplantae</taxon>
        <taxon>Streptophyta</taxon>
        <taxon>Embryophyta</taxon>
        <taxon>Tracheophyta</taxon>
        <taxon>Spermatophyta</taxon>
        <taxon>Magnoliopsida</taxon>
        <taxon>eudicotyledons</taxon>
        <taxon>Gunneridae</taxon>
        <taxon>Pentapetalae</taxon>
        <taxon>rosids</taxon>
        <taxon>malvids</taxon>
        <taxon>Brassicales</taxon>
        <taxon>Brassicaceae</taxon>
        <taxon>Brassiceae</taxon>
        <taxon>Brassica</taxon>
    </lineage>
</organism>
<accession>A0ABQ7N767</accession>
<evidence type="ECO:0000256" key="1">
    <source>
        <dbReference type="SAM" id="Phobius"/>
    </source>
</evidence>
<dbReference type="Proteomes" id="UP000823674">
    <property type="component" value="Chromosome A03"/>
</dbReference>
<evidence type="ECO:0000313" key="2">
    <source>
        <dbReference type="EMBL" id="KAG5406757.1"/>
    </source>
</evidence>